<dbReference type="PANTHER" id="PTHR24412:SF272">
    <property type="entry name" value="KELCH-LIKE PROTEIN DIABLO"/>
    <property type="match status" value="1"/>
</dbReference>
<keyword evidence="1" id="KW-0880">Kelch repeat</keyword>
<dbReference type="EMBL" id="CAXITT010000447">
    <property type="protein sequence ID" value="CAL1541698.1"/>
    <property type="molecule type" value="Genomic_DNA"/>
</dbReference>
<evidence type="ECO:0000256" key="2">
    <source>
        <dbReference type="ARBA" id="ARBA00022737"/>
    </source>
</evidence>
<dbReference type="SUPFAM" id="SSF50965">
    <property type="entry name" value="Galactose oxidase, central domain"/>
    <property type="match status" value="1"/>
</dbReference>
<dbReference type="AlphaFoldDB" id="A0AAV2I8C6"/>
<proteinExistence type="predicted"/>
<reference evidence="5 6" key="1">
    <citation type="submission" date="2024-04" db="EMBL/GenBank/DDBJ databases">
        <authorList>
            <consortium name="Genoscope - CEA"/>
            <person name="William W."/>
        </authorList>
    </citation>
    <scope>NUCLEOTIDE SEQUENCE [LARGE SCALE GENOMIC DNA]</scope>
</reference>
<dbReference type="PANTHER" id="PTHR24412">
    <property type="entry name" value="KELCH PROTEIN"/>
    <property type="match status" value="1"/>
</dbReference>
<evidence type="ECO:0000256" key="3">
    <source>
        <dbReference type="SAM" id="MobiDB-lite"/>
    </source>
</evidence>
<dbReference type="InterPro" id="IPR011043">
    <property type="entry name" value="Gal_Oxase/kelch_b-propeller"/>
</dbReference>
<feature type="domain" description="BACK" evidence="4">
    <location>
        <begin position="25"/>
        <end position="181"/>
    </location>
</feature>
<dbReference type="Proteomes" id="UP001497497">
    <property type="component" value="Unassembled WGS sequence"/>
</dbReference>
<evidence type="ECO:0000256" key="1">
    <source>
        <dbReference type="ARBA" id="ARBA00022441"/>
    </source>
</evidence>
<feature type="region of interest" description="Disordered" evidence="3">
    <location>
        <begin position="100"/>
        <end position="127"/>
    </location>
</feature>
<keyword evidence="2" id="KW-0677">Repeat</keyword>
<dbReference type="InterPro" id="IPR011705">
    <property type="entry name" value="BACK"/>
</dbReference>
<evidence type="ECO:0000259" key="4">
    <source>
        <dbReference type="SMART" id="SM00875"/>
    </source>
</evidence>
<name>A0AAV2I8C6_LYMST</name>
<evidence type="ECO:0000313" key="5">
    <source>
        <dbReference type="EMBL" id="CAL1541698.1"/>
    </source>
</evidence>
<comment type="caution">
    <text evidence="5">The sequence shown here is derived from an EMBL/GenBank/DDBJ whole genome shotgun (WGS) entry which is preliminary data.</text>
</comment>
<evidence type="ECO:0000313" key="6">
    <source>
        <dbReference type="Proteomes" id="UP001497497"/>
    </source>
</evidence>
<dbReference type="Gene3D" id="1.25.40.420">
    <property type="match status" value="1"/>
</dbReference>
<dbReference type="SMART" id="SM00875">
    <property type="entry name" value="BACK"/>
    <property type="match status" value="1"/>
</dbReference>
<organism evidence="5 6">
    <name type="scientific">Lymnaea stagnalis</name>
    <name type="common">Great pond snail</name>
    <name type="synonym">Helix stagnalis</name>
    <dbReference type="NCBI Taxonomy" id="6523"/>
    <lineage>
        <taxon>Eukaryota</taxon>
        <taxon>Metazoa</taxon>
        <taxon>Spiralia</taxon>
        <taxon>Lophotrochozoa</taxon>
        <taxon>Mollusca</taxon>
        <taxon>Gastropoda</taxon>
        <taxon>Heterobranchia</taxon>
        <taxon>Euthyneura</taxon>
        <taxon>Panpulmonata</taxon>
        <taxon>Hygrophila</taxon>
        <taxon>Lymnaeoidea</taxon>
        <taxon>Lymnaeidae</taxon>
        <taxon>Lymnaea</taxon>
    </lineage>
</organism>
<gene>
    <name evidence="5" type="ORF">GSLYS_00015304001</name>
</gene>
<protein>
    <recommendedName>
        <fullName evidence="4">BACK domain-containing protein</fullName>
    </recommendedName>
</protein>
<accession>A0AAV2I8C6</accession>
<sequence>MMHQNTIELCESFLINNTTLENWEIIYSTAHSLGSKFILSHLRDFIKNNYQHVIKSNAFLHLRENDLIEIIKSQDLVVPKEDVVIESILNWVKNGNQSRSETTAEDQIDDGSSVSVENEQSRQTEKNLRQSLDQNKIVGCKGKNAALKLANINKNRLRCLERFLSETRLCLVSSITLEKLSRDNLLMDNKRIRAMVMDAALYKSMGQQHGQSLKAAVHRSCSGLTNVGVVGRQYGNFNTFSFQPEFQWLNLSKCTFLVNCTCVKLIAYQTYFIAVGDLVEYSSVCVFVQNEWRELMILSSHGWLGVAVEEFIYLINSSNQQIKRFDPRNFNCLLEDFISFPKQNKIEHVCSFDFFILAFCSEEIDETAVHCLDTRSQTWTRLDSLEGSANNMHSFREEKQLYILQANGNLWEINIEEMNGVHLKLVEVLWQGTSKVFGVIYIDERLCLCFSKESENDVASSSTSKLFAKISNVFSPTQFLPWSNIVPAVVKSHSR</sequence>
<keyword evidence="6" id="KW-1185">Reference proteome</keyword>
<dbReference type="Pfam" id="PF07707">
    <property type="entry name" value="BACK"/>
    <property type="match status" value="1"/>
</dbReference>